<evidence type="ECO:0000256" key="5">
    <source>
        <dbReference type="SAM" id="Phobius"/>
    </source>
</evidence>
<accession>A0ABQ1F8S9</accession>
<dbReference type="PANTHER" id="PTHR43065:SF42">
    <property type="entry name" value="TWO-COMPONENT SENSOR PPRA"/>
    <property type="match status" value="1"/>
</dbReference>
<sequence length="811" mass="86546">MRALALASRPPAVVSAIVATGLLLSCLALWLATGSAVVVGTYLGAVVVLGGAGWLMLRDTQVDALEAIAMPDWSVTVAAIDQADLAIAITDRAGRLTCANSLYEDNFGTAKPPPTLDADQPSRDALLRASRDAWRDGRADAGIIRSGAESWAAELERAGRGEDYLIWRFQRQASPDLIEAAIAALRGKLGRALDRAGIAAAIVDPDGFVIANSDGFALRATGEPADDLAHKEFVSYLRQDEEDRISWAREGKGGAPLTMYYMPVTDPDLADHAGADAHPSLMLLVDSGVGLGGGGGDLAAAVPNLEALLGQLPLGLAMADRDGLFLFANPAFMRAAGKEGELPPPYPSDLVVQEDKGALADAVRRFAQGPTTSGDVAVRLSAQPEEPVSLSLAGVRGLGDAAVLLGLTDTSEELRLKRQIAQATKMQAVGQLAGGVAHDFNNVLTAILGICDLMLLRHTPGDSDYDDIQQIRANSSRAASLTRQLLAFSRQQTLRPEVLQLPDVVSEISQMLKRLIGEKIRLQVTHDRNLGRVRADPSQLEQVIVNLAVNARDAMQSKGDGRGQLRISTKRVTAADIRAMRSEIVPVGDYTVLIVSDTGTGIAPDKLGKIFEPFFTTKEQGKGTGLGLSTVYGIVKQSGGFIFADSELGKGTTFSVYLPVYHETAEARQLREAAAKPAAPQREWAGGGRILLVEDEDPVRAVAERALTRQGYEVVTAADGEDGLEHFLKHDKFDLVVSDVVMPIMDGPAMVRKIREKRADLPILFMSGYAEEQLRNEIDISNMHFLPKPFSVAQIADKVANVLAESNAGEG</sequence>
<reference evidence="9" key="1">
    <citation type="journal article" date="2019" name="Int. J. Syst. Evol. Microbiol.">
        <title>The Global Catalogue of Microorganisms (GCM) 10K type strain sequencing project: providing services to taxonomists for standard genome sequencing and annotation.</title>
        <authorList>
            <consortium name="The Broad Institute Genomics Platform"/>
            <consortium name="The Broad Institute Genome Sequencing Center for Infectious Disease"/>
            <person name="Wu L."/>
            <person name="Ma J."/>
        </authorList>
    </citation>
    <scope>NUCLEOTIDE SEQUENCE [LARGE SCALE GENOMIC DNA]</scope>
    <source>
        <strain evidence="9">CGMCC 1.15297</strain>
    </source>
</reference>
<dbReference type="Gene3D" id="3.30.565.10">
    <property type="entry name" value="Histidine kinase-like ATPase, C-terminal domain"/>
    <property type="match status" value="1"/>
</dbReference>
<feature type="modified residue" description="4-aspartylphosphate" evidence="4">
    <location>
        <position position="739"/>
    </location>
</feature>
<dbReference type="PROSITE" id="PS50110">
    <property type="entry name" value="RESPONSE_REGULATORY"/>
    <property type="match status" value="1"/>
</dbReference>
<dbReference type="Gene3D" id="1.10.287.130">
    <property type="match status" value="1"/>
</dbReference>
<dbReference type="EMBL" id="BMID01000001">
    <property type="protein sequence ID" value="GGA02040.1"/>
    <property type="molecule type" value="Genomic_DNA"/>
</dbReference>
<dbReference type="Gene3D" id="3.30.450.20">
    <property type="entry name" value="PAS domain"/>
    <property type="match status" value="1"/>
</dbReference>
<dbReference type="InterPro" id="IPR036097">
    <property type="entry name" value="HisK_dim/P_sf"/>
</dbReference>
<dbReference type="InterPro" id="IPR000014">
    <property type="entry name" value="PAS"/>
</dbReference>
<evidence type="ECO:0000256" key="4">
    <source>
        <dbReference type="PROSITE-ProRule" id="PRU00169"/>
    </source>
</evidence>
<evidence type="ECO:0000259" key="6">
    <source>
        <dbReference type="PROSITE" id="PS50109"/>
    </source>
</evidence>
<evidence type="ECO:0000256" key="1">
    <source>
        <dbReference type="ARBA" id="ARBA00000085"/>
    </source>
</evidence>
<dbReference type="CDD" id="cd00082">
    <property type="entry name" value="HisKA"/>
    <property type="match status" value="1"/>
</dbReference>
<dbReference type="SMART" id="SM00448">
    <property type="entry name" value="REC"/>
    <property type="match status" value="1"/>
</dbReference>
<gene>
    <name evidence="8" type="ORF">GCM10010923_08450</name>
</gene>
<dbReference type="InterPro" id="IPR036890">
    <property type="entry name" value="HATPase_C_sf"/>
</dbReference>
<evidence type="ECO:0000256" key="3">
    <source>
        <dbReference type="ARBA" id="ARBA00022553"/>
    </source>
</evidence>
<feature type="domain" description="Response regulatory" evidence="7">
    <location>
        <begin position="689"/>
        <end position="803"/>
    </location>
</feature>
<keyword evidence="8" id="KW-0418">Kinase</keyword>
<dbReference type="Pfam" id="PF13188">
    <property type="entry name" value="PAS_8"/>
    <property type="match status" value="1"/>
</dbReference>
<dbReference type="SUPFAM" id="SSF52172">
    <property type="entry name" value="CheY-like"/>
    <property type="match status" value="1"/>
</dbReference>
<dbReference type="InterPro" id="IPR003594">
    <property type="entry name" value="HATPase_dom"/>
</dbReference>
<dbReference type="SMART" id="SM00387">
    <property type="entry name" value="HATPase_c"/>
    <property type="match status" value="1"/>
</dbReference>
<keyword evidence="3 4" id="KW-0597">Phosphoprotein</keyword>
<dbReference type="SUPFAM" id="SSF55874">
    <property type="entry name" value="ATPase domain of HSP90 chaperone/DNA topoisomerase II/histidine kinase"/>
    <property type="match status" value="1"/>
</dbReference>
<dbReference type="InterPro" id="IPR011006">
    <property type="entry name" value="CheY-like_superfamily"/>
</dbReference>
<dbReference type="PANTHER" id="PTHR43065">
    <property type="entry name" value="SENSOR HISTIDINE KINASE"/>
    <property type="match status" value="1"/>
</dbReference>
<keyword evidence="5" id="KW-0812">Transmembrane</keyword>
<proteinExistence type="predicted"/>
<comment type="catalytic activity">
    <reaction evidence="1">
        <text>ATP + protein L-histidine = ADP + protein N-phospho-L-histidine.</text>
        <dbReference type="EC" id="2.7.13.3"/>
    </reaction>
</comment>
<dbReference type="Pfam" id="PF02518">
    <property type="entry name" value="HATPase_c"/>
    <property type="match status" value="1"/>
</dbReference>
<dbReference type="PROSITE" id="PS50109">
    <property type="entry name" value="HIS_KIN"/>
    <property type="match status" value="1"/>
</dbReference>
<organism evidence="8 9">
    <name type="scientific">Blastomonas marina</name>
    <dbReference type="NCBI Taxonomy" id="1867408"/>
    <lineage>
        <taxon>Bacteria</taxon>
        <taxon>Pseudomonadati</taxon>
        <taxon>Pseudomonadota</taxon>
        <taxon>Alphaproteobacteria</taxon>
        <taxon>Sphingomonadales</taxon>
        <taxon>Sphingomonadaceae</taxon>
        <taxon>Blastomonas</taxon>
    </lineage>
</organism>
<dbReference type="SUPFAM" id="SSF47384">
    <property type="entry name" value="Homodimeric domain of signal transducing histidine kinase"/>
    <property type="match status" value="1"/>
</dbReference>
<dbReference type="InterPro" id="IPR004358">
    <property type="entry name" value="Sig_transdc_His_kin-like_C"/>
</dbReference>
<keyword evidence="5" id="KW-0472">Membrane</keyword>
<keyword evidence="9" id="KW-1185">Reference proteome</keyword>
<dbReference type="Pfam" id="PF00072">
    <property type="entry name" value="Response_reg"/>
    <property type="match status" value="1"/>
</dbReference>
<dbReference type="PRINTS" id="PR00344">
    <property type="entry name" value="BCTRLSENSOR"/>
</dbReference>
<evidence type="ECO:0000313" key="9">
    <source>
        <dbReference type="Proteomes" id="UP000603317"/>
    </source>
</evidence>
<dbReference type="EC" id="2.7.13.3" evidence="2"/>
<dbReference type="InterPro" id="IPR003661">
    <property type="entry name" value="HisK_dim/P_dom"/>
</dbReference>
<evidence type="ECO:0000313" key="8">
    <source>
        <dbReference type="EMBL" id="GGA02040.1"/>
    </source>
</evidence>
<dbReference type="InterPro" id="IPR005467">
    <property type="entry name" value="His_kinase_dom"/>
</dbReference>
<feature type="transmembrane region" description="Helical" evidence="5">
    <location>
        <begin position="12"/>
        <end position="31"/>
    </location>
</feature>
<dbReference type="GO" id="GO:0016301">
    <property type="term" value="F:kinase activity"/>
    <property type="evidence" value="ECO:0007669"/>
    <property type="project" value="UniProtKB-KW"/>
</dbReference>
<comment type="caution">
    <text evidence="8">The sequence shown here is derived from an EMBL/GenBank/DDBJ whole genome shotgun (WGS) entry which is preliminary data.</text>
</comment>
<keyword evidence="8" id="KW-0808">Transferase</keyword>
<keyword evidence="5" id="KW-1133">Transmembrane helix</keyword>
<dbReference type="SMART" id="SM00388">
    <property type="entry name" value="HisKA"/>
    <property type="match status" value="1"/>
</dbReference>
<dbReference type="CDD" id="cd00156">
    <property type="entry name" value="REC"/>
    <property type="match status" value="1"/>
</dbReference>
<protein>
    <recommendedName>
        <fullName evidence="2">histidine kinase</fullName>
        <ecNumber evidence="2">2.7.13.3</ecNumber>
    </recommendedName>
</protein>
<dbReference type="InterPro" id="IPR001789">
    <property type="entry name" value="Sig_transdc_resp-reg_receiver"/>
</dbReference>
<name>A0ABQ1F8S9_9SPHN</name>
<evidence type="ECO:0000259" key="7">
    <source>
        <dbReference type="PROSITE" id="PS50110"/>
    </source>
</evidence>
<dbReference type="Gene3D" id="3.40.50.2300">
    <property type="match status" value="1"/>
</dbReference>
<feature type="transmembrane region" description="Helical" evidence="5">
    <location>
        <begin position="37"/>
        <end position="57"/>
    </location>
</feature>
<dbReference type="PROSITE" id="PS51257">
    <property type="entry name" value="PROKAR_LIPOPROTEIN"/>
    <property type="match status" value="1"/>
</dbReference>
<dbReference type="Proteomes" id="UP000603317">
    <property type="component" value="Unassembled WGS sequence"/>
</dbReference>
<dbReference type="Pfam" id="PF00512">
    <property type="entry name" value="HisKA"/>
    <property type="match status" value="1"/>
</dbReference>
<feature type="domain" description="Histidine kinase" evidence="6">
    <location>
        <begin position="435"/>
        <end position="662"/>
    </location>
</feature>
<dbReference type="InterPro" id="IPR035965">
    <property type="entry name" value="PAS-like_dom_sf"/>
</dbReference>
<dbReference type="SUPFAM" id="SSF55785">
    <property type="entry name" value="PYP-like sensor domain (PAS domain)"/>
    <property type="match status" value="1"/>
</dbReference>
<evidence type="ECO:0000256" key="2">
    <source>
        <dbReference type="ARBA" id="ARBA00012438"/>
    </source>
</evidence>
<dbReference type="RefSeq" id="WP_373282468.1">
    <property type="nucleotide sequence ID" value="NZ_BMID01000001.1"/>
</dbReference>